<dbReference type="CDD" id="cd05797">
    <property type="entry name" value="Ribosomal_L10"/>
    <property type="match status" value="1"/>
</dbReference>
<keyword evidence="3 5" id="KW-0687">Ribonucleoprotein</keyword>
<evidence type="ECO:0000256" key="4">
    <source>
        <dbReference type="ARBA" id="ARBA00035202"/>
    </source>
</evidence>
<comment type="subunit">
    <text evidence="5">Part of the ribosomal stalk of the 50S ribosomal subunit. The N-terminus interacts with L11 and the large rRNA to form the base of the stalk. The C-terminus forms an elongated spine to which L12 dimers bind in a sequential fashion forming a multimeric L10(L12)X complex.</text>
</comment>
<dbReference type="InterPro" id="IPR047865">
    <property type="entry name" value="Ribosomal_uL10_bac_type"/>
</dbReference>
<dbReference type="InterPro" id="IPR022973">
    <property type="entry name" value="Ribosomal_uL10_bac"/>
</dbReference>
<dbReference type="InterPro" id="IPR001790">
    <property type="entry name" value="Ribosomal_uL10"/>
</dbReference>
<dbReference type="STRING" id="1798401.A2363_01065"/>
<dbReference type="InterPro" id="IPR043141">
    <property type="entry name" value="Ribosomal_uL10-like_sf"/>
</dbReference>
<comment type="caution">
    <text evidence="6">The sequence shown here is derived from an EMBL/GenBank/DDBJ whole genome shotgun (WGS) entry which is preliminary data.</text>
</comment>
<dbReference type="PANTHER" id="PTHR11560">
    <property type="entry name" value="39S RIBOSOMAL PROTEIN L10, MITOCHONDRIAL"/>
    <property type="match status" value="1"/>
</dbReference>
<organism evidence="6 7">
    <name type="scientific">Candidatus Gottesmanbacteria bacterium RIFOXYB1_FULL_47_11</name>
    <dbReference type="NCBI Taxonomy" id="1798401"/>
    <lineage>
        <taxon>Bacteria</taxon>
        <taxon>Candidatus Gottesmaniibacteriota</taxon>
    </lineage>
</organism>
<evidence type="ECO:0000256" key="3">
    <source>
        <dbReference type="ARBA" id="ARBA00023274"/>
    </source>
</evidence>
<evidence type="ECO:0000256" key="5">
    <source>
        <dbReference type="HAMAP-Rule" id="MF_00362"/>
    </source>
</evidence>
<name>A0A1F6BE51_9BACT</name>
<comment type="similarity">
    <text evidence="1 5">Belongs to the universal ribosomal protein uL10 family.</text>
</comment>
<reference evidence="6 7" key="1">
    <citation type="journal article" date="2016" name="Nat. Commun.">
        <title>Thousands of microbial genomes shed light on interconnected biogeochemical processes in an aquifer system.</title>
        <authorList>
            <person name="Anantharaman K."/>
            <person name="Brown C.T."/>
            <person name="Hug L.A."/>
            <person name="Sharon I."/>
            <person name="Castelle C.J."/>
            <person name="Probst A.J."/>
            <person name="Thomas B.C."/>
            <person name="Singh A."/>
            <person name="Wilkins M.J."/>
            <person name="Karaoz U."/>
            <person name="Brodie E.L."/>
            <person name="Williams K.H."/>
            <person name="Hubbard S.S."/>
            <person name="Banfield J.F."/>
        </authorList>
    </citation>
    <scope>NUCLEOTIDE SEQUENCE [LARGE SCALE GENOMIC DNA]</scope>
</reference>
<comment type="function">
    <text evidence="5">Forms part of the ribosomal stalk, playing a central role in the interaction of the ribosome with GTP-bound translation factors.</text>
</comment>
<dbReference type="AlphaFoldDB" id="A0A1F6BE51"/>
<gene>
    <name evidence="5" type="primary">rplJ</name>
    <name evidence="6" type="ORF">A2363_01065</name>
</gene>
<keyword evidence="5" id="KW-0699">rRNA-binding</keyword>
<dbReference type="HAMAP" id="MF_00362">
    <property type="entry name" value="Ribosomal_uL10"/>
    <property type="match status" value="1"/>
</dbReference>
<dbReference type="SUPFAM" id="SSF160369">
    <property type="entry name" value="Ribosomal protein L10-like"/>
    <property type="match status" value="1"/>
</dbReference>
<protein>
    <recommendedName>
        <fullName evidence="4 5">Large ribosomal subunit protein uL10</fullName>
    </recommendedName>
</protein>
<dbReference type="NCBIfam" id="NF000955">
    <property type="entry name" value="PRK00099.1-1"/>
    <property type="match status" value="1"/>
</dbReference>
<dbReference type="Gene3D" id="3.30.70.1730">
    <property type="match status" value="1"/>
</dbReference>
<sequence length="170" mass="18387">MATQKKIDTITALSEKTAKAKSIVLADYRGLKHKQLEELRKALKKSDAEFTVTKNTLLKRALGEKAALLETQLKNATGALFAYADEVAPLKELLKFFKSAGAGTTKGGLLGNSVLGEVDVTRLAALPPRMTLLAQLTGQLNAPVQSLHYALSWNINKLVWALSAVKEKKG</sequence>
<dbReference type="GO" id="GO:0070180">
    <property type="term" value="F:large ribosomal subunit rRNA binding"/>
    <property type="evidence" value="ECO:0007669"/>
    <property type="project" value="UniProtKB-UniRule"/>
</dbReference>
<dbReference type="GO" id="GO:0006412">
    <property type="term" value="P:translation"/>
    <property type="evidence" value="ECO:0007669"/>
    <property type="project" value="UniProtKB-UniRule"/>
</dbReference>
<evidence type="ECO:0000256" key="1">
    <source>
        <dbReference type="ARBA" id="ARBA00008889"/>
    </source>
</evidence>
<accession>A0A1F6BE51</accession>
<dbReference type="Gene3D" id="6.10.250.290">
    <property type="match status" value="1"/>
</dbReference>
<keyword evidence="2 5" id="KW-0689">Ribosomal protein</keyword>
<dbReference type="EMBL" id="MFKE01000018">
    <property type="protein sequence ID" value="OGG35083.1"/>
    <property type="molecule type" value="Genomic_DNA"/>
</dbReference>
<dbReference type="GO" id="GO:1990904">
    <property type="term" value="C:ribonucleoprotein complex"/>
    <property type="evidence" value="ECO:0007669"/>
    <property type="project" value="UniProtKB-KW"/>
</dbReference>
<dbReference type="GO" id="GO:0005840">
    <property type="term" value="C:ribosome"/>
    <property type="evidence" value="ECO:0007669"/>
    <property type="project" value="UniProtKB-KW"/>
</dbReference>
<dbReference type="Proteomes" id="UP000176186">
    <property type="component" value="Unassembled WGS sequence"/>
</dbReference>
<evidence type="ECO:0000256" key="2">
    <source>
        <dbReference type="ARBA" id="ARBA00022980"/>
    </source>
</evidence>
<evidence type="ECO:0000313" key="6">
    <source>
        <dbReference type="EMBL" id="OGG35083.1"/>
    </source>
</evidence>
<proteinExistence type="inferred from homology"/>
<keyword evidence="5" id="KW-0694">RNA-binding</keyword>
<evidence type="ECO:0000313" key="7">
    <source>
        <dbReference type="Proteomes" id="UP000176186"/>
    </source>
</evidence>
<dbReference type="Pfam" id="PF00466">
    <property type="entry name" value="Ribosomal_L10"/>
    <property type="match status" value="1"/>
</dbReference>